<dbReference type="OrthoDB" id="9788334at2"/>
<feature type="domain" description="Flagellar basal body rod protein N-terminal" evidence="7">
    <location>
        <begin position="16"/>
        <end position="41"/>
    </location>
</feature>
<dbReference type="AlphaFoldDB" id="A0A550JIQ5"/>
<evidence type="ECO:0000256" key="1">
    <source>
        <dbReference type="ARBA" id="ARBA00004117"/>
    </source>
</evidence>
<dbReference type="InterPro" id="IPR006300">
    <property type="entry name" value="FlgB"/>
</dbReference>
<keyword evidence="8" id="KW-0969">Cilium</keyword>
<gene>
    <name evidence="8" type="primary">flgB</name>
    <name evidence="8" type="ORF">FL622_03030</name>
</gene>
<dbReference type="GO" id="GO:0071978">
    <property type="term" value="P:bacterial-type flagellum-dependent swarming motility"/>
    <property type="evidence" value="ECO:0007669"/>
    <property type="project" value="TreeGrafter"/>
</dbReference>
<evidence type="ECO:0000256" key="3">
    <source>
        <dbReference type="ARBA" id="ARBA00014376"/>
    </source>
</evidence>
<dbReference type="InterPro" id="IPR019776">
    <property type="entry name" value="Flagellar_basal_body_rod_CS"/>
</dbReference>
<dbReference type="PANTHER" id="PTHR30435">
    <property type="entry name" value="FLAGELLAR PROTEIN"/>
    <property type="match status" value="1"/>
</dbReference>
<organism evidence="8 9">
    <name type="scientific">Trichloromonas acetexigens</name>
    <dbReference type="NCBI Taxonomy" id="38815"/>
    <lineage>
        <taxon>Bacteria</taxon>
        <taxon>Pseudomonadati</taxon>
        <taxon>Thermodesulfobacteriota</taxon>
        <taxon>Desulfuromonadia</taxon>
        <taxon>Desulfuromonadales</taxon>
        <taxon>Trichloromonadaceae</taxon>
        <taxon>Trichloromonas</taxon>
    </lineage>
</organism>
<evidence type="ECO:0000256" key="5">
    <source>
        <dbReference type="ARBA" id="ARBA00024934"/>
    </source>
</evidence>
<evidence type="ECO:0000313" key="8">
    <source>
        <dbReference type="EMBL" id="TRO83070.1"/>
    </source>
</evidence>
<dbReference type="GO" id="GO:0030694">
    <property type="term" value="C:bacterial-type flagellum basal body, rod"/>
    <property type="evidence" value="ECO:0007669"/>
    <property type="project" value="InterPro"/>
</dbReference>
<comment type="similarity">
    <text evidence="2 6">Belongs to the flagella basal body rod proteins family.</text>
</comment>
<protein>
    <recommendedName>
        <fullName evidence="3 6">Flagellar basal body rod protein FlgB</fullName>
    </recommendedName>
</protein>
<keyword evidence="8" id="KW-0282">Flagellum</keyword>
<comment type="function">
    <text evidence="5 6">Structural component of flagellum, the bacterial motility apparatus. Part of the rod structure of flagellar basal body.</text>
</comment>
<dbReference type="RefSeq" id="WP_092055451.1">
    <property type="nucleotide sequence ID" value="NZ_FOJJ01000012.1"/>
</dbReference>
<reference evidence="8 9" key="1">
    <citation type="submission" date="2019-07" db="EMBL/GenBank/DDBJ databases">
        <title>Insights of Desulfuromonas acetexigens electromicrobiology.</title>
        <authorList>
            <person name="Katuri K."/>
            <person name="Sapireddy V."/>
            <person name="Shaw D.R."/>
            <person name="Saikaly P."/>
        </authorList>
    </citation>
    <scope>NUCLEOTIDE SEQUENCE [LARGE SCALE GENOMIC DNA]</scope>
    <source>
        <strain evidence="8 9">2873</strain>
    </source>
</reference>
<name>A0A550JIQ5_9BACT</name>
<dbReference type="NCBIfam" id="TIGR01396">
    <property type="entry name" value="FlgB"/>
    <property type="match status" value="1"/>
</dbReference>
<dbReference type="PANTHER" id="PTHR30435:SF12">
    <property type="entry name" value="FLAGELLAR BASAL BODY ROD PROTEIN FLGB"/>
    <property type="match status" value="1"/>
</dbReference>
<sequence length="137" mass="15146">MPKLELFDQSIRLLEKTLDMRQRNQEIISSNIANAETPGYTPSRLEFEEQLRQALKPLPGAAAATHPAHFPIGTGDLSGVRGRVIREPDTLGFGDGNGVNLEREMIAMAENQLLYETATQVISKKLGLLKYVAQDGR</sequence>
<evidence type="ECO:0000256" key="6">
    <source>
        <dbReference type="PIRNR" id="PIRNR002889"/>
    </source>
</evidence>
<comment type="subunit">
    <text evidence="6">The basal body constitutes a major portion of the flagellar organelle and consists of a number of rings mounted on a central rod.</text>
</comment>
<evidence type="ECO:0000256" key="2">
    <source>
        <dbReference type="ARBA" id="ARBA00009677"/>
    </source>
</evidence>
<evidence type="ECO:0000259" key="7">
    <source>
        <dbReference type="Pfam" id="PF00460"/>
    </source>
</evidence>
<dbReference type="Pfam" id="PF00460">
    <property type="entry name" value="Flg_bb_rod"/>
    <property type="match status" value="1"/>
</dbReference>
<proteinExistence type="inferred from homology"/>
<keyword evidence="9" id="KW-1185">Reference proteome</keyword>
<comment type="caution">
    <text evidence="8">The sequence shown here is derived from an EMBL/GenBank/DDBJ whole genome shotgun (WGS) entry which is preliminary data.</text>
</comment>
<keyword evidence="4 6" id="KW-0975">Bacterial flagellum</keyword>
<keyword evidence="8" id="KW-0966">Cell projection</keyword>
<dbReference type="PIRSF" id="PIRSF002889">
    <property type="entry name" value="Rod_FlgB"/>
    <property type="match status" value="1"/>
</dbReference>
<comment type="subcellular location">
    <subcellularLocation>
        <location evidence="1 6">Bacterial flagellum basal body</location>
    </subcellularLocation>
</comment>
<dbReference type="PROSITE" id="PS00588">
    <property type="entry name" value="FLAGELLA_BB_ROD"/>
    <property type="match status" value="1"/>
</dbReference>
<dbReference type="InterPro" id="IPR001444">
    <property type="entry name" value="Flag_bb_rod_N"/>
</dbReference>
<evidence type="ECO:0000313" key="9">
    <source>
        <dbReference type="Proteomes" id="UP000317155"/>
    </source>
</evidence>
<dbReference type="EMBL" id="VJVV01000002">
    <property type="protein sequence ID" value="TRO83070.1"/>
    <property type="molecule type" value="Genomic_DNA"/>
</dbReference>
<dbReference type="Proteomes" id="UP000317155">
    <property type="component" value="Unassembled WGS sequence"/>
</dbReference>
<evidence type="ECO:0000256" key="4">
    <source>
        <dbReference type="ARBA" id="ARBA00023143"/>
    </source>
</evidence>
<accession>A0A550JIQ5</accession>